<dbReference type="InterPro" id="IPR012462">
    <property type="entry name" value="UFSP1/2_DUB_cat"/>
</dbReference>
<dbReference type="GO" id="GO:0016787">
    <property type="term" value="F:hydrolase activity"/>
    <property type="evidence" value="ECO:0007669"/>
    <property type="project" value="UniProtKB-KW"/>
</dbReference>
<dbReference type="OrthoDB" id="288987at2759"/>
<dbReference type="EMBL" id="KV448209">
    <property type="protein sequence ID" value="OAX40502.1"/>
    <property type="molecule type" value="Genomic_DNA"/>
</dbReference>
<reference evidence="4 5" key="1">
    <citation type="submission" date="2016-06" db="EMBL/GenBank/DDBJ databases">
        <title>Comparative genomics of the ectomycorrhizal sister species Rhizopogon vinicolor and Rhizopogon vesiculosus (Basidiomycota: Boletales) reveals a divergence of the mating type B locus.</title>
        <authorList>
            <consortium name="DOE Joint Genome Institute"/>
            <person name="Mujic A.B."/>
            <person name="Kuo A."/>
            <person name="Tritt A."/>
            <person name="Lipzen A."/>
            <person name="Chen C."/>
            <person name="Johnson J."/>
            <person name="Sharma A."/>
            <person name="Barry K."/>
            <person name="Grigoriev I.V."/>
            <person name="Spatafora J.W."/>
        </authorList>
    </citation>
    <scope>NUCLEOTIDE SEQUENCE [LARGE SCALE GENOMIC DNA]</scope>
    <source>
        <strain evidence="4 5">AM-OR11-026</strain>
    </source>
</reference>
<dbReference type="Gene3D" id="3.90.70.130">
    <property type="match status" value="1"/>
</dbReference>
<dbReference type="InParanoid" id="A0A1B7N6M0"/>
<accession>A0A1B7N6M0</accession>
<feature type="compositionally biased region" description="Polar residues" evidence="2">
    <location>
        <begin position="345"/>
        <end position="356"/>
    </location>
</feature>
<evidence type="ECO:0000256" key="1">
    <source>
        <dbReference type="ARBA" id="ARBA00022801"/>
    </source>
</evidence>
<name>A0A1B7N6M0_9AGAM</name>
<dbReference type="STRING" id="1314800.A0A1B7N6M0"/>
<dbReference type="Proteomes" id="UP000092154">
    <property type="component" value="Unassembled WGS sequence"/>
</dbReference>
<evidence type="ECO:0000313" key="4">
    <source>
        <dbReference type="EMBL" id="OAX40502.1"/>
    </source>
</evidence>
<evidence type="ECO:0000313" key="5">
    <source>
        <dbReference type="Proteomes" id="UP000092154"/>
    </source>
</evidence>
<keyword evidence="5" id="KW-1185">Reference proteome</keyword>
<protein>
    <submittedName>
        <fullName evidence="4">DUF1671-domain-containing protein</fullName>
    </submittedName>
</protein>
<evidence type="ECO:0000259" key="3">
    <source>
        <dbReference type="Pfam" id="PF07910"/>
    </source>
</evidence>
<feature type="region of interest" description="Disordered" evidence="2">
    <location>
        <begin position="345"/>
        <end position="382"/>
    </location>
</feature>
<gene>
    <name evidence="4" type="ORF">K503DRAFT_737386</name>
</gene>
<proteinExistence type="predicted"/>
<feature type="domain" description="UFSP1/2/DUB catalytic" evidence="3">
    <location>
        <begin position="131"/>
        <end position="326"/>
    </location>
</feature>
<keyword evidence="1" id="KW-0378">Hydrolase</keyword>
<dbReference type="Pfam" id="PF07910">
    <property type="entry name" value="Peptidase_C78"/>
    <property type="match status" value="1"/>
</dbReference>
<sequence>MVDAKDTQMDDEVEIVGESSTHRAGPTLCQMCNSDLENLTAIQRQQHYDVHFNSSSSKQPSNSSKKPAIPKHLFKPLRFQKKIQKSSDDFWYPAQSRPAPNNHSPGLITLLKHALKKSHAKGYTHRAVLCLEAATYIGNEAFDRGWGCGYRNFLMACAALMSQQIQNIYFALLDDPFPPGVRNLQRWLEAAWKEGYDLEGAKDLKNRLVGTSVWIGTGELYTAFTFRGVPSQLIDFELSTSERGVQVMIDWIVDYFSPPSSIKQSTVTDVLRGASPVITTGKMPLILQYDGHSQTIIGYEVAKNGDKNLLIFDPSKHPKSSMRRAAIAGPSSFVWEQSRTNRVLQTVKHPTSNGLSSMRKRPSSPSDSGQNKRCKSSESDDEVIIVDGSDERHKNGQRTSVSSGQLQTFTFDPTDVVNFFRLNVTKLKRKQDYQILYFLMTDPWSVEERSKRKVVTSIRGC</sequence>
<organism evidence="4 5">
    <name type="scientific">Rhizopogon vinicolor AM-OR11-026</name>
    <dbReference type="NCBI Taxonomy" id="1314800"/>
    <lineage>
        <taxon>Eukaryota</taxon>
        <taxon>Fungi</taxon>
        <taxon>Dikarya</taxon>
        <taxon>Basidiomycota</taxon>
        <taxon>Agaricomycotina</taxon>
        <taxon>Agaricomycetes</taxon>
        <taxon>Agaricomycetidae</taxon>
        <taxon>Boletales</taxon>
        <taxon>Suillineae</taxon>
        <taxon>Rhizopogonaceae</taxon>
        <taxon>Rhizopogon</taxon>
    </lineage>
</organism>
<dbReference type="AlphaFoldDB" id="A0A1B7N6M0"/>
<evidence type="ECO:0000256" key="2">
    <source>
        <dbReference type="SAM" id="MobiDB-lite"/>
    </source>
</evidence>